<dbReference type="AlphaFoldDB" id="A0A1A9ZM70"/>
<evidence type="ECO:0000313" key="2">
    <source>
        <dbReference type="Proteomes" id="UP000092445"/>
    </source>
</evidence>
<dbReference type="Gene3D" id="1.25.40.420">
    <property type="match status" value="1"/>
</dbReference>
<reference evidence="2" key="1">
    <citation type="submission" date="2014-03" db="EMBL/GenBank/DDBJ databases">
        <authorList>
            <person name="Aksoy S."/>
            <person name="Warren W."/>
            <person name="Wilson R.K."/>
        </authorList>
    </citation>
    <scope>NUCLEOTIDE SEQUENCE [LARGE SCALE GENOMIC DNA]</scope>
    <source>
        <strain evidence="2">IAEA</strain>
    </source>
</reference>
<name>A0A1A9ZM70_GLOPL</name>
<proteinExistence type="predicted"/>
<dbReference type="Proteomes" id="UP000092445">
    <property type="component" value="Unassembled WGS sequence"/>
</dbReference>
<protein>
    <submittedName>
        <fullName evidence="1">Uncharacterized protein</fullName>
    </submittedName>
</protein>
<dbReference type="STRING" id="7398.A0A1A9ZM70"/>
<keyword evidence="2" id="KW-1185">Reference proteome</keyword>
<organism evidence="1 2">
    <name type="scientific">Glossina pallidipes</name>
    <name type="common">Tsetse fly</name>
    <dbReference type="NCBI Taxonomy" id="7398"/>
    <lineage>
        <taxon>Eukaryota</taxon>
        <taxon>Metazoa</taxon>
        <taxon>Ecdysozoa</taxon>
        <taxon>Arthropoda</taxon>
        <taxon>Hexapoda</taxon>
        <taxon>Insecta</taxon>
        <taxon>Pterygota</taxon>
        <taxon>Neoptera</taxon>
        <taxon>Endopterygota</taxon>
        <taxon>Diptera</taxon>
        <taxon>Brachycera</taxon>
        <taxon>Muscomorpha</taxon>
        <taxon>Hippoboscoidea</taxon>
        <taxon>Glossinidae</taxon>
        <taxon>Glossina</taxon>
    </lineage>
</organism>
<accession>A0A1A9ZM70</accession>
<evidence type="ECO:0000313" key="1">
    <source>
        <dbReference type="EnsemblMetazoa" id="GPAI018956-PA"/>
    </source>
</evidence>
<dbReference type="VEuPathDB" id="VectorBase:GPAI018956"/>
<dbReference type="EnsemblMetazoa" id="GPAI018956-RA">
    <property type="protein sequence ID" value="GPAI018956-PA"/>
    <property type="gene ID" value="GPAI018956"/>
</dbReference>
<sequence>MKHVRLPFLAKEYITQKVDKEPLLEGNIVCKNLIIEALTEINTVRKPVEWPKILLVIIIFIITKAPCQPSELYIPLLETASADVSLKGQPSKAIRSLECYDLRE</sequence>
<reference evidence="1" key="2">
    <citation type="submission" date="2020-05" db="UniProtKB">
        <authorList>
            <consortium name="EnsemblMetazoa"/>
        </authorList>
    </citation>
    <scope>IDENTIFICATION</scope>
    <source>
        <strain evidence="1">IAEA</strain>
    </source>
</reference>